<feature type="compositionally biased region" description="Low complexity" evidence="1">
    <location>
        <begin position="28"/>
        <end position="42"/>
    </location>
</feature>
<dbReference type="Proteomes" id="UP000355283">
    <property type="component" value="Unassembled WGS sequence"/>
</dbReference>
<dbReference type="Gene3D" id="1.25.10.10">
    <property type="entry name" value="Leucine-rich Repeat Variant"/>
    <property type="match status" value="1"/>
</dbReference>
<dbReference type="AlphaFoldDB" id="A0A4D9CY50"/>
<dbReference type="OrthoDB" id="10250458at2759"/>
<proteinExistence type="predicted"/>
<dbReference type="GO" id="GO:0000774">
    <property type="term" value="F:adenyl-nucleotide exchange factor activity"/>
    <property type="evidence" value="ECO:0007669"/>
    <property type="project" value="TreeGrafter"/>
</dbReference>
<name>A0A4D9CY50_9STRA</name>
<protein>
    <recommendedName>
        <fullName evidence="4">Nucleotide exchange factor Fes1 domain-containing protein</fullName>
    </recommendedName>
</protein>
<feature type="compositionally biased region" description="Basic and acidic residues" evidence="1">
    <location>
        <begin position="76"/>
        <end position="87"/>
    </location>
</feature>
<reference evidence="2 3" key="1">
    <citation type="submission" date="2019-01" db="EMBL/GenBank/DDBJ databases">
        <title>Nuclear Genome Assembly of the Microalgal Biofuel strain Nannochloropsis salina CCMP1776.</title>
        <authorList>
            <person name="Hovde B."/>
        </authorList>
    </citation>
    <scope>NUCLEOTIDE SEQUENCE [LARGE SCALE GENOMIC DNA]</scope>
    <source>
        <strain evidence="2 3">CCMP1776</strain>
    </source>
</reference>
<evidence type="ECO:0000256" key="1">
    <source>
        <dbReference type="SAM" id="MobiDB-lite"/>
    </source>
</evidence>
<sequence length="413" mass="43828">MSAKGTTASALGPDAWKDLLNWTLKQQGPSAESAGGAAPGPISHDKKEWLERVMEGTFVDMSKRLRERLGLLEELLQGERSEPRPRPEANMPAAPDKEPSAVERGQALWEEMEEDVENLDYALMFCQVGGLQVLFQYLLRAAAGEQDAQARTWAVRVLTVLATLTQNNPPVQAEVGLEEASSVAVGSGERHGRLQAKLLHALSCTVRGHADAEARFVQSYAPEVFRAGLQPSRQERVQVKALFFLQALLGADDATPARGGALLPLLPLVVPCLENNENVDLRHTAACVVTGLANLTGGPAVIFGKDGGVALRRAMERQQGLLGSGSDEAMEEELLFWNALARGGTGKMSWRDGEGIGQEREGVEGVGGGGGLALQSLQSGASESATADQTNEAPAPVLLLGQPQYLSGASSAP</sequence>
<accession>A0A4D9CY50</accession>
<evidence type="ECO:0000313" key="2">
    <source>
        <dbReference type="EMBL" id="TFJ84282.1"/>
    </source>
</evidence>
<feature type="region of interest" description="Disordered" evidence="1">
    <location>
        <begin position="76"/>
        <end position="102"/>
    </location>
</feature>
<evidence type="ECO:0008006" key="4">
    <source>
        <dbReference type="Google" id="ProtNLM"/>
    </source>
</evidence>
<dbReference type="InterPro" id="IPR016024">
    <property type="entry name" value="ARM-type_fold"/>
</dbReference>
<feature type="compositionally biased region" description="Low complexity" evidence="1">
    <location>
        <begin position="373"/>
        <end position="385"/>
    </location>
</feature>
<dbReference type="PANTHER" id="PTHR19316:SF18">
    <property type="entry name" value="HSP70-BINDING PROTEIN 1"/>
    <property type="match status" value="1"/>
</dbReference>
<dbReference type="PANTHER" id="PTHR19316">
    <property type="entry name" value="PROTEIN FOLDING REGULATOR"/>
    <property type="match status" value="1"/>
</dbReference>
<dbReference type="InterPro" id="IPR011989">
    <property type="entry name" value="ARM-like"/>
</dbReference>
<feature type="region of interest" description="Disordered" evidence="1">
    <location>
        <begin position="358"/>
        <end position="413"/>
    </location>
</feature>
<dbReference type="GO" id="GO:0005783">
    <property type="term" value="C:endoplasmic reticulum"/>
    <property type="evidence" value="ECO:0007669"/>
    <property type="project" value="TreeGrafter"/>
</dbReference>
<dbReference type="EMBL" id="SDOX01000019">
    <property type="protein sequence ID" value="TFJ84282.1"/>
    <property type="molecule type" value="Genomic_DNA"/>
</dbReference>
<evidence type="ECO:0000313" key="3">
    <source>
        <dbReference type="Proteomes" id="UP000355283"/>
    </source>
</evidence>
<dbReference type="InterPro" id="IPR050693">
    <property type="entry name" value="Hsp70_NEF-Inhibitors"/>
</dbReference>
<feature type="region of interest" description="Disordered" evidence="1">
    <location>
        <begin position="23"/>
        <end position="43"/>
    </location>
</feature>
<gene>
    <name evidence="2" type="ORF">NSK_004273</name>
</gene>
<feature type="compositionally biased region" description="Polar residues" evidence="1">
    <location>
        <begin position="404"/>
        <end position="413"/>
    </location>
</feature>
<dbReference type="SUPFAM" id="SSF48371">
    <property type="entry name" value="ARM repeat"/>
    <property type="match status" value="1"/>
</dbReference>
<comment type="caution">
    <text evidence="2">The sequence shown here is derived from an EMBL/GenBank/DDBJ whole genome shotgun (WGS) entry which is preliminary data.</text>
</comment>
<organism evidence="2 3">
    <name type="scientific">Nannochloropsis salina CCMP1776</name>
    <dbReference type="NCBI Taxonomy" id="1027361"/>
    <lineage>
        <taxon>Eukaryota</taxon>
        <taxon>Sar</taxon>
        <taxon>Stramenopiles</taxon>
        <taxon>Ochrophyta</taxon>
        <taxon>Eustigmatophyceae</taxon>
        <taxon>Eustigmatales</taxon>
        <taxon>Monodopsidaceae</taxon>
        <taxon>Microchloropsis</taxon>
        <taxon>Microchloropsis salina</taxon>
    </lineage>
</organism>
<keyword evidence="3" id="KW-1185">Reference proteome</keyword>